<evidence type="ECO:0000256" key="1">
    <source>
        <dbReference type="ARBA" id="ARBA00023125"/>
    </source>
</evidence>
<accession>A9WCM0</accession>
<dbReference type="GO" id="GO:0009037">
    <property type="term" value="F:tyrosine-based site-specific recombinase activity"/>
    <property type="evidence" value="ECO:0000318"/>
    <property type="project" value="GO_Central"/>
</dbReference>
<dbReference type="Pfam" id="PF00589">
    <property type="entry name" value="Phage_integrase"/>
    <property type="match status" value="1"/>
</dbReference>
<dbReference type="KEGG" id="cau:Caur_3804"/>
<dbReference type="GO" id="GO:0071139">
    <property type="term" value="P:resolution of DNA recombination intermediates"/>
    <property type="evidence" value="ECO:0000318"/>
    <property type="project" value="GO_Central"/>
</dbReference>
<evidence type="ECO:0000256" key="4">
    <source>
        <dbReference type="SAM" id="MobiDB-lite"/>
    </source>
</evidence>
<dbReference type="PROSITE" id="PS51900">
    <property type="entry name" value="CB"/>
    <property type="match status" value="1"/>
</dbReference>
<dbReference type="InterPro" id="IPR010998">
    <property type="entry name" value="Integrase_recombinase_N"/>
</dbReference>
<organism evidence="7 8">
    <name type="scientific">Chloroflexus aurantiacus (strain ATCC 29366 / DSM 635 / J-10-fl)</name>
    <dbReference type="NCBI Taxonomy" id="324602"/>
    <lineage>
        <taxon>Bacteria</taxon>
        <taxon>Bacillati</taxon>
        <taxon>Chloroflexota</taxon>
        <taxon>Chloroflexia</taxon>
        <taxon>Chloroflexales</taxon>
        <taxon>Chloroflexineae</taxon>
        <taxon>Chloroflexaceae</taxon>
        <taxon>Chloroflexus</taxon>
    </lineage>
</organism>
<keyword evidence="2" id="KW-0233">DNA recombination</keyword>
<evidence type="ECO:0000313" key="7">
    <source>
        <dbReference type="EMBL" id="ABY36982.1"/>
    </source>
</evidence>
<dbReference type="PANTHER" id="PTHR30349:SF81">
    <property type="entry name" value="TYROSINE RECOMBINASE XERC"/>
    <property type="match status" value="1"/>
</dbReference>
<proteinExistence type="predicted"/>
<dbReference type="Gene3D" id="1.10.150.130">
    <property type="match status" value="1"/>
</dbReference>
<dbReference type="GO" id="GO:0007059">
    <property type="term" value="P:chromosome segregation"/>
    <property type="evidence" value="ECO:0000318"/>
    <property type="project" value="GO_Central"/>
</dbReference>
<evidence type="ECO:0000313" key="8">
    <source>
        <dbReference type="Proteomes" id="UP000002008"/>
    </source>
</evidence>
<dbReference type="GO" id="GO:0048476">
    <property type="term" value="C:Holliday junction resolvase complex"/>
    <property type="evidence" value="ECO:0000318"/>
    <property type="project" value="GO_Central"/>
</dbReference>
<dbReference type="EMBL" id="CP000909">
    <property type="protein sequence ID" value="ABY36982.1"/>
    <property type="molecule type" value="Genomic_DNA"/>
</dbReference>
<dbReference type="HOGENOM" id="CLU_720990_0_0_0"/>
<sequence>MDEEQATFNLSDQPLTPTTSIREAGAIWLARLASAGLDDDDDDELDERTRERQRHHARPTIASYETALRIFVRWAERNGRECLGDLQVADLVAYARALRKRSYDLSQRAAAQADNRRERLSERTVHAYVRPLFGFLALADSQGAISFRVAAARPEVSRVLPRLPDPVAPTPPDLRRLVRFYDKPQGEERERQMLTRLRNAALLHLLFSSGARISEALGLDVGDVARDRRILPRVIVRGKGRREGTLFIRRHAEQALQRYLSARNWPPAREPLFIAFDPRTGGGRLSRISGWRIVTGAANALADRLVWEGKADEAELLRQVTPHTFRHFVGYHLLNEGVSLAEVSQILRHRSVEVTRSFYASYADVQLQEVHDQFSADPWPDEE</sequence>
<dbReference type="Gene3D" id="1.10.443.10">
    <property type="entry name" value="Intergrase catalytic core"/>
    <property type="match status" value="1"/>
</dbReference>
<dbReference type="InterPro" id="IPR044068">
    <property type="entry name" value="CB"/>
</dbReference>
<evidence type="ECO:0000259" key="5">
    <source>
        <dbReference type="PROSITE" id="PS51898"/>
    </source>
</evidence>
<dbReference type="InterPro" id="IPR011010">
    <property type="entry name" value="DNA_brk_join_enz"/>
</dbReference>
<dbReference type="GO" id="GO:0003677">
    <property type="term" value="F:DNA binding"/>
    <property type="evidence" value="ECO:0000318"/>
    <property type="project" value="GO_Central"/>
</dbReference>
<name>A9WCM0_CHLAA</name>
<dbReference type="InParanoid" id="A9WCM0"/>
<feature type="domain" description="Tyr recombinase" evidence="5">
    <location>
        <begin position="162"/>
        <end position="372"/>
    </location>
</feature>
<evidence type="ECO:0000256" key="3">
    <source>
        <dbReference type="PROSITE-ProRule" id="PRU01248"/>
    </source>
</evidence>
<dbReference type="RefSeq" id="WP_012259635.1">
    <property type="nucleotide sequence ID" value="NC_010175.1"/>
</dbReference>
<dbReference type="Proteomes" id="UP000002008">
    <property type="component" value="Chromosome"/>
</dbReference>
<evidence type="ECO:0000256" key="2">
    <source>
        <dbReference type="ARBA" id="ARBA00023172"/>
    </source>
</evidence>
<evidence type="ECO:0000259" key="6">
    <source>
        <dbReference type="PROSITE" id="PS51900"/>
    </source>
</evidence>
<dbReference type="InterPro" id="IPR013762">
    <property type="entry name" value="Integrase-like_cat_sf"/>
</dbReference>
<gene>
    <name evidence="7" type="ordered locus">Caur_3804</name>
</gene>
<dbReference type="PANTHER" id="PTHR30349">
    <property type="entry name" value="PHAGE INTEGRASE-RELATED"/>
    <property type="match status" value="1"/>
</dbReference>
<dbReference type="PROSITE" id="PS51898">
    <property type="entry name" value="TYR_RECOMBINASE"/>
    <property type="match status" value="1"/>
</dbReference>
<reference evidence="8" key="1">
    <citation type="journal article" date="2011" name="BMC Genomics">
        <title>Complete genome sequence of the filamentous anoxygenic phototrophic bacterium Chloroflexus aurantiacus.</title>
        <authorList>
            <person name="Tang K.H."/>
            <person name="Barry K."/>
            <person name="Chertkov O."/>
            <person name="Dalin E."/>
            <person name="Han C.S."/>
            <person name="Hauser L.J."/>
            <person name="Honchak B.M."/>
            <person name="Karbach L.E."/>
            <person name="Land M.L."/>
            <person name="Lapidus A."/>
            <person name="Larimer F.W."/>
            <person name="Mikhailova N."/>
            <person name="Pitluck S."/>
            <person name="Pierson B.K."/>
            <person name="Blankenship R.E."/>
        </authorList>
    </citation>
    <scope>NUCLEOTIDE SEQUENCE [LARGE SCALE GENOMIC DNA]</scope>
    <source>
        <strain evidence="8">ATCC 29366 / DSM 635 / J-10-fl</strain>
    </source>
</reference>
<dbReference type="STRING" id="324602.Caur_3804"/>
<dbReference type="eggNOG" id="COG4974">
    <property type="taxonomic scope" value="Bacteria"/>
</dbReference>
<keyword evidence="8" id="KW-1185">Reference proteome</keyword>
<dbReference type="GO" id="GO:0006310">
    <property type="term" value="P:DNA recombination"/>
    <property type="evidence" value="ECO:0000318"/>
    <property type="project" value="GO_Central"/>
</dbReference>
<protein>
    <submittedName>
        <fullName evidence="7">Integrase family protein</fullName>
    </submittedName>
</protein>
<dbReference type="InterPro" id="IPR050090">
    <property type="entry name" value="Tyrosine_recombinase_XerCD"/>
</dbReference>
<dbReference type="EnsemblBacteria" id="ABY36982">
    <property type="protein sequence ID" value="ABY36982"/>
    <property type="gene ID" value="Caur_3804"/>
</dbReference>
<dbReference type="PATRIC" id="fig|324602.8.peg.4270"/>
<dbReference type="SUPFAM" id="SSF56349">
    <property type="entry name" value="DNA breaking-rejoining enzymes"/>
    <property type="match status" value="1"/>
</dbReference>
<dbReference type="AlphaFoldDB" id="A9WCM0"/>
<feature type="domain" description="Core-binding (CB)" evidence="6">
    <location>
        <begin position="19"/>
        <end position="140"/>
    </location>
</feature>
<keyword evidence="1 3" id="KW-0238">DNA-binding</keyword>
<dbReference type="InterPro" id="IPR002104">
    <property type="entry name" value="Integrase_catalytic"/>
</dbReference>
<feature type="region of interest" description="Disordered" evidence="4">
    <location>
        <begin position="38"/>
        <end position="58"/>
    </location>
</feature>